<dbReference type="PANTHER" id="PTHR48105">
    <property type="entry name" value="THIOREDOXIN REDUCTASE 1-RELATED-RELATED"/>
    <property type="match status" value="1"/>
</dbReference>
<dbReference type="AlphaFoldDB" id="A0A370QK25"/>
<accession>A0A370QK25</accession>
<organism evidence="5 6">
    <name type="scientific">Marinirhabdus gelatinilytica</name>
    <dbReference type="NCBI Taxonomy" id="1703343"/>
    <lineage>
        <taxon>Bacteria</taxon>
        <taxon>Pseudomonadati</taxon>
        <taxon>Bacteroidota</taxon>
        <taxon>Flavobacteriia</taxon>
        <taxon>Flavobacteriales</taxon>
        <taxon>Flavobacteriaceae</taxon>
    </lineage>
</organism>
<dbReference type="OrthoDB" id="9806179at2"/>
<keyword evidence="3" id="KW-0472">Membrane</keyword>
<dbReference type="SUPFAM" id="SSF51905">
    <property type="entry name" value="FAD/NAD(P)-binding domain"/>
    <property type="match status" value="1"/>
</dbReference>
<feature type="domain" description="4Fe-4S ferredoxin-type" evidence="4">
    <location>
        <begin position="55"/>
        <end position="85"/>
    </location>
</feature>
<sequence length="445" mass="48439">MDSVFLEQLVTYGTVFLFCAVIFFIYLRKKNKTTKQTLKKVAIAKEEGLYEPVSLHPYIDPNACIGSGACIKACPEKDILGMVNGQAQAVNASNCVGHGACFHACPVEAITLRIGTEERGVELPHVNQNFETNIPGIYIAGELGGMGLIKNSVEQGQQAVDSIVKSNKSNPQNVLDVAVIGAGPAGISATLAAKKHELSSITLEQDSLGGAVFTFPRSKVVMTSPMHLPLHGKVKLHDTSKKELLDLWNKVISENNISIQENTKVENITPLKDNTFKVVTASGEEHLANNVIIAIGRRGSPRKLGIPGEDTEKVAYRLLEPELISGKNIVVVGGGDSAMEAAMLLMEENNVHLLCRSDSFTRSKPKNREKIKTAIDEKKLDVVFNSNLTEITEENCIFNVETEGDKKVPNDLVYIFAGGLLPTAFLERAGVEVTKRFGYTVKKHK</sequence>
<dbReference type="InterPro" id="IPR036188">
    <property type="entry name" value="FAD/NAD-bd_sf"/>
</dbReference>
<evidence type="ECO:0000256" key="1">
    <source>
        <dbReference type="ARBA" id="ARBA00022630"/>
    </source>
</evidence>
<gene>
    <name evidence="5" type="ORF">C8D94_101567</name>
</gene>
<feature type="transmembrane region" description="Helical" evidence="3">
    <location>
        <begin position="6"/>
        <end position="27"/>
    </location>
</feature>
<comment type="caution">
    <text evidence="5">The sequence shown here is derived from an EMBL/GenBank/DDBJ whole genome shotgun (WGS) entry which is preliminary data.</text>
</comment>
<dbReference type="Gene3D" id="3.50.50.60">
    <property type="entry name" value="FAD/NAD(P)-binding domain"/>
    <property type="match status" value="2"/>
</dbReference>
<evidence type="ECO:0000256" key="2">
    <source>
        <dbReference type="ARBA" id="ARBA00023002"/>
    </source>
</evidence>
<dbReference type="EMBL" id="QRAO01000001">
    <property type="protein sequence ID" value="RDK88691.1"/>
    <property type="molecule type" value="Genomic_DNA"/>
</dbReference>
<evidence type="ECO:0000256" key="3">
    <source>
        <dbReference type="SAM" id="Phobius"/>
    </source>
</evidence>
<dbReference type="RefSeq" id="WP_115122372.1">
    <property type="nucleotide sequence ID" value="NZ_QRAO01000001.1"/>
</dbReference>
<keyword evidence="1" id="KW-0285">Flavoprotein</keyword>
<dbReference type="Proteomes" id="UP000255317">
    <property type="component" value="Unassembled WGS sequence"/>
</dbReference>
<evidence type="ECO:0000259" key="4">
    <source>
        <dbReference type="PROSITE" id="PS51379"/>
    </source>
</evidence>
<evidence type="ECO:0000313" key="5">
    <source>
        <dbReference type="EMBL" id="RDK88691.1"/>
    </source>
</evidence>
<dbReference type="InterPro" id="IPR050097">
    <property type="entry name" value="Ferredoxin-NADP_redctase_2"/>
</dbReference>
<keyword evidence="3" id="KW-0812">Transmembrane</keyword>
<reference evidence="5 6" key="1">
    <citation type="submission" date="2018-07" db="EMBL/GenBank/DDBJ databases">
        <title>Genomic Encyclopedia of Type Strains, Phase IV (KMG-IV): sequencing the most valuable type-strain genomes for metagenomic binning, comparative biology and taxonomic classification.</title>
        <authorList>
            <person name="Goeker M."/>
        </authorList>
    </citation>
    <scope>NUCLEOTIDE SEQUENCE [LARGE SCALE GENOMIC DNA]</scope>
    <source>
        <strain evidence="5 6">DSM 101478</strain>
    </source>
</reference>
<dbReference type="Gene3D" id="3.30.70.20">
    <property type="match status" value="1"/>
</dbReference>
<dbReference type="PRINTS" id="PR00368">
    <property type="entry name" value="FADPNR"/>
</dbReference>
<dbReference type="PROSITE" id="PS51379">
    <property type="entry name" value="4FE4S_FER_2"/>
    <property type="match status" value="2"/>
</dbReference>
<keyword evidence="3" id="KW-1133">Transmembrane helix</keyword>
<keyword evidence="6" id="KW-1185">Reference proteome</keyword>
<feature type="domain" description="4Fe-4S ferredoxin-type" evidence="4">
    <location>
        <begin position="86"/>
        <end position="115"/>
    </location>
</feature>
<protein>
    <submittedName>
        <fullName evidence="5">Thioredoxin reductase</fullName>
    </submittedName>
</protein>
<keyword evidence="2" id="KW-0560">Oxidoreductase</keyword>
<name>A0A370QK25_9FLAO</name>
<dbReference type="Pfam" id="PF13738">
    <property type="entry name" value="Pyr_redox_3"/>
    <property type="match status" value="1"/>
</dbReference>
<dbReference type="Pfam" id="PF13237">
    <property type="entry name" value="Fer4_10"/>
    <property type="match status" value="1"/>
</dbReference>
<evidence type="ECO:0000313" key="6">
    <source>
        <dbReference type="Proteomes" id="UP000255317"/>
    </source>
</evidence>
<dbReference type="GO" id="GO:0016491">
    <property type="term" value="F:oxidoreductase activity"/>
    <property type="evidence" value="ECO:0007669"/>
    <property type="project" value="UniProtKB-KW"/>
</dbReference>
<dbReference type="PRINTS" id="PR00469">
    <property type="entry name" value="PNDRDTASEII"/>
</dbReference>
<proteinExistence type="predicted"/>
<dbReference type="InterPro" id="IPR017896">
    <property type="entry name" value="4Fe4S_Fe-S-bd"/>
</dbReference>
<dbReference type="SUPFAM" id="SSF54862">
    <property type="entry name" value="4Fe-4S ferredoxins"/>
    <property type="match status" value="1"/>
</dbReference>